<protein>
    <submittedName>
        <fullName evidence="3">Regulatory protein BlaR1</fullName>
    </submittedName>
</protein>
<dbReference type="EMBL" id="CP037421">
    <property type="protein sequence ID" value="QDT26331.1"/>
    <property type="molecule type" value="Genomic_DNA"/>
</dbReference>
<evidence type="ECO:0000313" key="4">
    <source>
        <dbReference type="Proteomes" id="UP000315647"/>
    </source>
</evidence>
<dbReference type="RefSeq" id="WP_145448671.1">
    <property type="nucleotide sequence ID" value="NZ_CP037421.1"/>
</dbReference>
<keyword evidence="1" id="KW-0472">Membrane</keyword>
<gene>
    <name evidence="3" type="primary">blaR1_2</name>
    <name evidence="3" type="ORF">Enr10x_16320</name>
</gene>
<keyword evidence="4" id="KW-1185">Reference proteome</keyword>
<dbReference type="Pfam" id="PF05569">
    <property type="entry name" value="Peptidase_M56"/>
    <property type="match status" value="1"/>
</dbReference>
<dbReference type="Proteomes" id="UP000315647">
    <property type="component" value="Chromosome"/>
</dbReference>
<evidence type="ECO:0000259" key="2">
    <source>
        <dbReference type="Pfam" id="PF05569"/>
    </source>
</evidence>
<dbReference type="InterPro" id="IPR008756">
    <property type="entry name" value="Peptidase_M56"/>
</dbReference>
<evidence type="ECO:0000313" key="3">
    <source>
        <dbReference type="EMBL" id="QDT26331.1"/>
    </source>
</evidence>
<dbReference type="PANTHER" id="PTHR34978:SF3">
    <property type="entry name" value="SLR0241 PROTEIN"/>
    <property type="match status" value="1"/>
</dbReference>
<name>A0A517Q3Y5_9PLAN</name>
<proteinExistence type="predicted"/>
<dbReference type="InterPro" id="IPR052173">
    <property type="entry name" value="Beta-lactam_resp_regulator"/>
</dbReference>
<sequence length="355" mass="40762">MTSAGFMETILSLSLQITILICVAGGLSMTLKSFSNEYRLWALCHVLILLQFLAAFSLPHPRLLSNGFTQPPQYLELVQKIESTLGQVILIIWFCGMLVSMLALIVSTFRTIRVLSNSTVSAVELIEQGLLDDVNGKTVKLLISQAVQTPFCWQIHTPVIVLPERVLALSTQEFSMIVRHEIEHLRAGHPLQLFLQRLVEALFWFHPLVWWSSRQAVRSREFYCDQKVVHDREDILIYLKSMLHLVENQVTDWKTLSAGFAYRNSSSLIQQRIQHLTATQQKHSDSQQRLAWRGPCILLTALFCILLWLPVDVSASNRSFWSPWPRWSTNFLQSVGIPARDYEIDGHRLRPHEHP</sequence>
<evidence type="ECO:0000256" key="1">
    <source>
        <dbReference type="SAM" id="Phobius"/>
    </source>
</evidence>
<reference evidence="3 4" key="1">
    <citation type="submission" date="2019-03" db="EMBL/GenBank/DDBJ databases">
        <title>Deep-cultivation of Planctomycetes and their phenomic and genomic characterization uncovers novel biology.</title>
        <authorList>
            <person name="Wiegand S."/>
            <person name="Jogler M."/>
            <person name="Boedeker C."/>
            <person name="Pinto D."/>
            <person name="Vollmers J."/>
            <person name="Rivas-Marin E."/>
            <person name="Kohn T."/>
            <person name="Peeters S.H."/>
            <person name="Heuer A."/>
            <person name="Rast P."/>
            <person name="Oberbeckmann S."/>
            <person name="Bunk B."/>
            <person name="Jeske O."/>
            <person name="Meyerdierks A."/>
            <person name="Storesund J.E."/>
            <person name="Kallscheuer N."/>
            <person name="Luecker S."/>
            <person name="Lage O.M."/>
            <person name="Pohl T."/>
            <person name="Merkel B.J."/>
            <person name="Hornburger P."/>
            <person name="Mueller R.-W."/>
            <person name="Bruemmer F."/>
            <person name="Labrenz M."/>
            <person name="Spormann A.M."/>
            <person name="Op den Camp H."/>
            <person name="Overmann J."/>
            <person name="Amann R."/>
            <person name="Jetten M.S.M."/>
            <person name="Mascher T."/>
            <person name="Medema M.H."/>
            <person name="Devos D.P."/>
            <person name="Kaster A.-K."/>
            <person name="Ovreas L."/>
            <person name="Rohde M."/>
            <person name="Galperin M.Y."/>
            <person name="Jogler C."/>
        </authorList>
    </citation>
    <scope>NUCLEOTIDE SEQUENCE [LARGE SCALE GENOMIC DNA]</scope>
    <source>
        <strain evidence="3 4">Enr10</strain>
    </source>
</reference>
<dbReference type="AlphaFoldDB" id="A0A517Q3Y5"/>
<feature type="domain" description="Peptidase M56" evidence="2">
    <location>
        <begin position="11"/>
        <end position="274"/>
    </location>
</feature>
<dbReference type="CDD" id="cd07341">
    <property type="entry name" value="M56_BlaR1_MecR1_like"/>
    <property type="match status" value="1"/>
</dbReference>
<feature type="transmembrane region" description="Helical" evidence="1">
    <location>
        <begin position="40"/>
        <end position="58"/>
    </location>
</feature>
<accession>A0A517Q3Y5</accession>
<feature type="transmembrane region" description="Helical" evidence="1">
    <location>
        <begin position="6"/>
        <end position="28"/>
    </location>
</feature>
<organism evidence="3 4">
    <name type="scientific">Gimesia panareensis</name>
    <dbReference type="NCBI Taxonomy" id="2527978"/>
    <lineage>
        <taxon>Bacteria</taxon>
        <taxon>Pseudomonadati</taxon>
        <taxon>Planctomycetota</taxon>
        <taxon>Planctomycetia</taxon>
        <taxon>Planctomycetales</taxon>
        <taxon>Planctomycetaceae</taxon>
        <taxon>Gimesia</taxon>
    </lineage>
</organism>
<keyword evidence="1" id="KW-1133">Transmembrane helix</keyword>
<feature type="transmembrane region" description="Helical" evidence="1">
    <location>
        <begin position="85"/>
        <end position="106"/>
    </location>
</feature>
<dbReference type="PANTHER" id="PTHR34978">
    <property type="entry name" value="POSSIBLE SENSOR-TRANSDUCER PROTEIN BLAR"/>
    <property type="match status" value="1"/>
</dbReference>
<keyword evidence="1" id="KW-0812">Transmembrane</keyword>
<feature type="transmembrane region" description="Helical" evidence="1">
    <location>
        <begin position="290"/>
        <end position="311"/>
    </location>
</feature>